<dbReference type="PANTHER" id="PTHR33571:SF14">
    <property type="entry name" value="PROTEIN ADENYLYLTRANSFERASE MJ0435-RELATED"/>
    <property type="match status" value="1"/>
</dbReference>
<evidence type="ECO:0000256" key="1">
    <source>
        <dbReference type="ARBA" id="ARBA00001946"/>
    </source>
</evidence>
<keyword evidence="7" id="KW-0460">Magnesium</keyword>
<dbReference type="PANTHER" id="PTHR33571">
    <property type="entry name" value="SSL8005 PROTEIN"/>
    <property type="match status" value="1"/>
</dbReference>
<dbReference type="AlphaFoldDB" id="A0A1I4R7D1"/>
<keyword evidence="4" id="KW-0479">Metal-binding</keyword>
<keyword evidence="10" id="KW-1185">Reference proteome</keyword>
<comment type="cofactor">
    <cofactor evidence="1">
        <name>Mg(2+)</name>
        <dbReference type="ChEBI" id="CHEBI:18420"/>
    </cofactor>
</comment>
<evidence type="ECO:0000313" key="9">
    <source>
        <dbReference type="EMBL" id="SFM47916.1"/>
    </source>
</evidence>
<keyword evidence="2" id="KW-0808">Transferase</keyword>
<evidence type="ECO:0000259" key="8">
    <source>
        <dbReference type="Pfam" id="PF18765"/>
    </source>
</evidence>
<dbReference type="STRING" id="487685.SAMN04488696_1394"/>
<name>A0A1I4R7D1_9EURY</name>
<feature type="domain" description="Polymerase beta nucleotidyltransferase" evidence="8">
    <location>
        <begin position="24"/>
        <end position="107"/>
    </location>
</feature>
<dbReference type="EMBL" id="FOUJ01000002">
    <property type="protein sequence ID" value="SFM47916.1"/>
    <property type="molecule type" value="Genomic_DNA"/>
</dbReference>
<dbReference type="InterPro" id="IPR041633">
    <property type="entry name" value="Polbeta"/>
</dbReference>
<dbReference type="GO" id="GO:0005524">
    <property type="term" value="F:ATP binding"/>
    <property type="evidence" value="ECO:0007669"/>
    <property type="project" value="UniProtKB-KW"/>
</dbReference>
<keyword evidence="5" id="KW-0547">Nucleotide-binding</keyword>
<evidence type="ECO:0000313" key="10">
    <source>
        <dbReference type="Proteomes" id="UP000198535"/>
    </source>
</evidence>
<evidence type="ECO:0000256" key="3">
    <source>
        <dbReference type="ARBA" id="ARBA00022695"/>
    </source>
</evidence>
<keyword evidence="6" id="KW-0067">ATP-binding</keyword>
<evidence type="ECO:0000256" key="6">
    <source>
        <dbReference type="ARBA" id="ARBA00022840"/>
    </source>
</evidence>
<dbReference type="Gene3D" id="3.30.460.10">
    <property type="entry name" value="Beta Polymerase, domain 2"/>
    <property type="match status" value="1"/>
</dbReference>
<organism evidence="9 10">
    <name type="scientific">Methanolobus profundi</name>
    <dbReference type="NCBI Taxonomy" id="487685"/>
    <lineage>
        <taxon>Archaea</taxon>
        <taxon>Methanobacteriati</taxon>
        <taxon>Methanobacteriota</taxon>
        <taxon>Stenosarchaea group</taxon>
        <taxon>Methanomicrobia</taxon>
        <taxon>Methanosarcinales</taxon>
        <taxon>Methanosarcinaceae</taxon>
        <taxon>Methanolobus</taxon>
    </lineage>
</organism>
<dbReference type="InterPro" id="IPR052038">
    <property type="entry name" value="Type-VII_TA_antitoxin"/>
</dbReference>
<dbReference type="InterPro" id="IPR043519">
    <property type="entry name" value="NT_sf"/>
</dbReference>
<reference evidence="10" key="1">
    <citation type="submission" date="2016-10" db="EMBL/GenBank/DDBJ databases">
        <authorList>
            <person name="Varghese N."/>
            <person name="Submissions S."/>
        </authorList>
    </citation>
    <scope>NUCLEOTIDE SEQUENCE [LARGE SCALE GENOMIC DNA]</scope>
    <source>
        <strain evidence="10">Mob M</strain>
    </source>
</reference>
<evidence type="ECO:0000256" key="2">
    <source>
        <dbReference type="ARBA" id="ARBA00022679"/>
    </source>
</evidence>
<sequence length="108" mass="12581">MINNIVANMNSAKKENQIDEYKQTILPILIRNDVDKAGIFGSFARNEARDDSDIDILVSFKSRKSLFDLSRLEMELERESHRKIEVITYDSISPLIRDRILKEEVKIL</sequence>
<evidence type="ECO:0000256" key="5">
    <source>
        <dbReference type="ARBA" id="ARBA00022741"/>
    </source>
</evidence>
<keyword evidence="3" id="KW-0548">Nucleotidyltransferase</keyword>
<evidence type="ECO:0000256" key="4">
    <source>
        <dbReference type="ARBA" id="ARBA00022723"/>
    </source>
</evidence>
<evidence type="ECO:0000256" key="7">
    <source>
        <dbReference type="ARBA" id="ARBA00022842"/>
    </source>
</evidence>
<dbReference type="GO" id="GO:0016779">
    <property type="term" value="F:nucleotidyltransferase activity"/>
    <property type="evidence" value="ECO:0007669"/>
    <property type="project" value="UniProtKB-KW"/>
</dbReference>
<gene>
    <name evidence="9" type="ORF">SAMN04488696_1394</name>
</gene>
<dbReference type="SUPFAM" id="SSF81301">
    <property type="entry name" value="Nucleotidyltransferase"/>
    <property type="match status" value="1"/>
</dbReference>
<dbReference type="CDD" id="cd05403">
    <property type="entry name" value="NT_KNTase_like"/>
    <property type="match status" value="1"/>
</dbReference>
<protein>
    <recommendedName>
        <fullName evidence="8">Polymerase beta nucleotidyltransferase domain-containing protein</fullName>
    </recommendedName>
</protein>
<proteinExistence type="predicted"/>
<dbReference type="Proteomes" id="UP000198535">
    <property type="component" value="Unassembled WGS sequence"/>
</dbReference>
<dbReference type="Pfam" id="PF18765">
    <property type="entry name" value="Polbeta"/>
    <property type="match status" value="1"/>
</dbReference>
<dbReference type="GO" id="GO:0046872">
    <property type="term" value="F:metal ion binding"/>
    <property type="evidence" value="ECO:0007669"/>
    <property type="project" value="UniProtKB-KW"/>
</dbReference>
<accession>A0A1I4R7D1</accession>